<dbReference type="OMA" id="NDTRHYT"/>
<dbReference type="VEuPathDB" id="VectorBase:HLOH_054773"/>
<organism evidence="2 3">
    <name type="scientific">Haemaphysalis longicornis</name>
    <name type="common">Bush tick</name>
    <dbReference type="NCBI Taxonomy" id="44386"/>
    <lineage>
        <taxon>Eukaryota</taxon>
        <taxon>Metazoa</taxon>
        <taxon>Ecdysozoa</taxon>
        <taxon>Arthropoda</taxon>
        <taxon>Chelicerata</taxon>
        <taxon>Arachnida</taxon>
        <taxon>Acari</taxon>
        <taxon>Parasitiformes</taxon>
        <taxon>Ixodida</taxon>
        <taxon>Ixodoidea</taxon>
        <taxon>Ixodidae</taxon>
        <taxon>Haemaphysalinae</taxon>
        <taxon>Haemaphysalis</taxon>
    </lineage>
</organism>
<comment type="caution">
    <text evidence="2">The sequence shown here is derived from an EMBL/GenBank/DDBJ whole genome shotgun (WGS) entry which is preliminary data.</text>
</comment>
<dbReference type="Proteomes" id="UP000821853">
    <property type="component" value="Chromosome 10"/>
</dbReference>
<sequence length="114" mass="12885">MAPESVVCSTCEAPSEDETPKTIEDSDEEDDALLSCCDLPSKDCADSLDAAKPSRIVDLFDSASECVYGLFFGGYRSLFMDSYQFEDFVFYSLWMLCLHFCINEKVPNDTRHYT</sequence>
<protein>
    <submittedName>
        <fullName evidence="2">Uncharacterized protein</fullName>
    </submittedName>
</protein>
<gene>
    <name evidence="2" type="ORF">HPB48_019474</name>
</gene>
<reference evidence="2 3" key="1">
    <citation type="journal article" date="2020" name="Cell">
        <title>Large-Scale Comparative Analyses of Tick Genomes Elucidate Their Genetic Diversity and Vector Capacities.</title>
        <authorList>
            <consortium name="Tick Genome and Microbiome Consortium (TIGMIC)"/>
            <person name="Jia N."/>
            <person name="Wang J."/>
            <person name="Shi W."/>
            <person name="Du L."/>
            <person name="Sun Y."/>
            <person name="Zhan W."/>
            <person name="Jiang J.F."/>
            <person name="Wang Q."/>
            <person name="Zhang B."/>
            <person name="Ji P."/>
            <person name="Bell-Sakyi L."/>
            <person name="Cui X.M."/>
            <person name="Yuan T.T."/>
            <person name="Jiang B.G."/>
            <person name="Yang W.F."/>
            <person name="Lam T.T."/>
            <person name="Chang Q.C."/>
            <person name="Ding S.J."/>
            <person name="Wang X.J."/>
            <person name="Zhu J.G."/>
            <person name="Ruan X.D."/>
            <person name="Zhao L."/>
            <person name="Wei J.T."/>
            <person name="Ye R.Z."/>
            <person name="Que T.C."/>
            <person name="Du C.H."/>
            <person name="Zhou Y.H."/>
            <person name="Cheng J.X."/>
            <person name="Dai P.F."/>
            <person name="Guo W.B."/>
            <person name="Han X.H."/>
            <person name="Huang E.J."/>
            <person name="Li L.F."/>
            <person name="Wei W."/>
            <person name="Gao Y.C."/>
            <person name="Liu J.Z."/>
            <person name="Shao H.Z."/>
            <person name="Wang X."/>
            <person name="Wang C.C."/>
            <person name="Yang T.C."/>
            <person name="Huo Q.B."/>
            <person name="Li W."/>
            <person name="Chen H.Y."/>
            <person name="Chen S.E."/>
            <person name="Zhou L.G."/>
            <person name="Ni X.B."/>
            <person name="Tian J.H."/>
            <person name="Sheng Y."/>
            <person name="Liu T."/>
            <person name="Pan Y.S."/>
            <person name="Xia L.Y."/>
            <person name="Li J."/>
            <person name="Zhao F."/>
            <person name="Cao W.C."/>
        </authorList>
    </citation>
    <scope>NUCLEOTIDE SEQUENCE [LARGE SCALE GENOMIC DNA]</scope>
    <source>
        <strain evidence="2">HaeL-2018</strain>
    </source>
</reference>
<evidence type="ECO:0000256" key="1">
    <source>
        <dbReference type="SAM" id="MobiDB-lite"/>
    </source>
</evidence>
<proteinExistence type="predicted"/>
<name>A0A9J6FJY6_HAELO</name>
<evidence type="ECO:0000313" key="2">
    <source>
        <dbReference type="EMBL" id="KAH9363394.1"/>
    </source>
</evidence>
<accession>A0A9J6FJY6</accession>
<dbReference type="AlphaFoldDB" id="A0A9J6FJY6"/>
<evidence type="ECO:0000313" key="3">
    <source>
        <dbReference type="Proteomes" id="UP000821853"/>
    </source>
</evidence>
<dbReference type="EMBL" id="JABSTR010000002">
    <property type="protein sequence ID" value="KAH9363394.1"/>
    <property type="molecule type" value="Genomic_DNA"/>
</dbReference>
<keyword evidence="3" id="KW-1185">Reference proteome</keyword>
<feature type="region of interest" description="Disordered" evidence="1">
    <location>
        <begin position="1"/>
        <end position="27"/>
    </location>
</feature>
<dbReference type="OrthoDB" id="6503478at2759"/>